<gene>
    <name evidence="2" type="ORF">BCR33DRAFT_492424</name>
</gene>
<feature type="region of interest" description="Disordered" evidence="1">
    <location>
        <begin position="30"/>
        <end position="66"/>
    </location>
</feature>
<accession>A0A1Y2CUL4</accession>
<dbReference type="Proteomes" id="UP000193642">
    <property type="component" value="Unassembled WGS sequence"/>
</dbReference>
<comment type="caution">
    <text evidence="2">The sequence shown here is derived from an EMBL/GenBank/DDBJ whole genome shotgun (WGS) entry which is preliminary data.</text>
</comment>
<sequence>MAEPTDLPVEEKELDAEFERLWGVNGQARNAVSSGKARHSVTAIETNSKQTDETKDVIEGEAEQTSKLVTDETRLCSEPVETLDLSHSHHSNHHHHHGHHNHNNHHRHHRRSRSQIRDDELSTVDSPRKHSLTTNSASNSSGAHTANSTRPTTGGLNTDFEDPTSYLEEKVFPILLPGIEKMLKSVKRKEELSDPLAWLGHYLQRHNINKHHPELPEKVGSEDKSVRRTSVVTQAGVRQSRKLSPSVSLGEVARAVQ</sequence>
<protein>
    <submittedName>
        <fullName evidence="2">Uncharacterized protein</fullName>
    </submittedName>
</protein>
<feature type="compositionally biased region" description="Polar residues" evidence="1">
    <location>
        <begin position="228"/>
        <end position="244"/>
    </location>
</feature>
<feature type="compositionally biased region" description="Basic and acidic residues" evidence="1">
    <location>
        <begin position="213"/>
        <end position="226"/>
    </location>
</feature>
<organism evidence="2 3">
    <name type="scientific">Rhizoclosmatium globosum</name>
    <dbReference type="NCBI Taxonomy" id="329046"/>
    <lineage>
        <taxon>Eukaryota</taxon>
        <taxon>Fungi</taxon>
        <taxon>Fungi incertae sedis</taxon>
        <taxon>Chytridiomycota</taxon>
        <taxon>Chytridiomycota incertae sedis</taxon>
        <taxon>Chytridiomycetes</taxon>
        <taxon>Chytridiales</taxon>
        <taxon>Chytriomycetaceae</taxon>
        <taxon>Rhizoclosmatium</taxon>
    </lineage>
</organism>
<keyword evidence="3" id="KW-1185">Reference proteome</keyword>
<dbReference type="CDD" id="cd22968">
    <property type="entry name" value="DD_EFCAB5"/>
    <property type="match status" value="1"/>
</dbReference>
<dbReference type="AlphaFoldDB" id="A0A1Y2CUL4"/>
<proteinExistence type="predicted"/>
<name>A0A1Y2CUL4_9FUNG</name>
<feature type="region of interest" description="Disordered" evidence="1">
    <location>
        <begin position="85"/>
        <end position="161"/>
    </location>
</feature>
<dbReference type="OrthoDB" id="2155538at2759"/>
<reference evidence="2 3" key="1">
    <citation type="submission" date="2016-07" db="EMBL/GenBank/DDBJ databases">
        <title>Pervasive Adenine N6-methylation of Active Genes in Fungi.</title>
        <authorList>
            <consortium name="DOE Joint Genome Institute"/>
            <person name="Mondo S.J."/>
            <person name="Dannebaum R.O."/>
            <person name="Kuo R.C."/>
            <person name="Labutti K."/>
            <person name="Haridas S."/>
            <person name="Kuo A."/>
            <person name="Salamov A."/>
            <person name="Ahrendt S.R."/>
            <person name="Lipzen A."/>
            <person name="Sullivan W."/>
            <person name="Andreopoulos W.B."/>
            <person name="Clum A."/>
            <person name="Lindquist E."/>
            <person name="Daum C."/>
            <person name="Ramamoorthy G.K."/>
            <person name="Gryganskyi A."/>
            <person name="Culley D."/>
            <person name="Magnuson J.K."/>
            <person name="James T.Y."/>
            <person name="O'Malley M.A."/>
            <person name="Stajich J.E."/>
            <person name="Spatafora J.W."/>
            <person name="Visel A."/>
            <person name="Grigoriev I.V."/>
        </authorList>
    </citation>
    <scope>NUCLEOTIDE SEQUENCE [LARGE SCALE GENOMIC DNA]</scope>
    <source>
        <strain evidence="2 3">JEL800</strain>
    </source>
</reference>
<evidence type="ECO:0000313" key="3">
    <source>
        <dbReference type="Proteomes" id="UP000193642"/>
    </source>
</evidence>
<dbReference type="Gene3D" id="1.20.890.10">
    <property type="entry name" value="cAMP-dependent protein kinase regulatory subunit, dimerization-anchoring domain"/>
    <property type="match status" value="1"/>
</dbReference>
<dbReference type="EMBL" id="MCGO01000006">
    <property type="protein sequence ID" value="ORY50703.1"/>
    <property type="molecule type" value="Genomic_DNA"/>
</dbReference>
<evidence type="ECO:0000313" key="2">
    <source>
        <dbReference type="EMBL" id="ORY50703.1"/>
    </source>
</evidence>
<evidence type="ECO:0000256" key="1">
    <source>
        <dbReference type="SAM" id="MobiDB-lite"/>
    </source>
</evidence>
<feature type="region of interest" description="Disordered" evidence="1">
    <location>
        <begin position="213"/>
        <end position="244"/>
    </location>
</feature>
<feature type="compositionally biased region" description="Basic residues" evidence="1">
    <location>
        <begin position="88"/>
        <end position="114"/>
    </location>
</feature>
<feature type="compositionally biased region" description="Polar residues" evidence="1">
    <location>
        <begin position="132"/>
        <end position="156"/>
    </location>
</feature>